<dbReference type="RefSeq" id="WP_073307709.1">
    <property type="nucleotide sequence ID" value="NZ_FQWV01000003.1"/>
</dbReference>
<dbReference type="OrthoDB" id="10985at2157"/>
<organism evidence="1 2">
    <name type="scientific">Halobaculum gomorrense</name>
    <dbReference type="NCBI Taxonomy" id="43928"/>
    <lineage>
        <taxon>Archaea</taxon>
        <taxon>Methanobacteriati</taxon>
        <taxon>Methanobacteriota</taxon>
        <taxon>Stenosarchaea group</taxon>
        <taxon>Halobacteria</taxon>
        <taxon>Halobacteriales</taxon>
        <taxon>Haloferacaceae</taxon>
        <taxon>Halobaculum</taxon>
    </lineage>
</organism>
<dbReference type="Proteomes" id="UP000184357">
    <property type="component" value="Unassembled WGS sequence"/>
</dbReference>
<sequence>MVRDSRPGADPGPSLQRVLDALDDEDCRTIIKQLEEPLTAGEVSEECDIPMSTTYRKLDLLSEAQLLAEGVEVRQDGHHATRYRTDFEEVILALSADRSLDVEIERPAEDAADRLASMWGEVRKGADR</sequence>
<accession>A0A1M5NN04</accession>
<dbReference type="AlphaFoldDB" id="A0A1M5NN04"/>
<dbReference type="InterPro" id="IPR036390">
    <property type="entry name" value="WH_DNA-bd_sf"/>
</dbReference>
<proteinExistence type="predicted"/>
<reference evidence="1 2" key="1">
    <citation type="submission" date="2016-11" db="EMBL/GenBank/DDBJ databases">
        <authorList>
            <person name="Jaros S."/>
            <person name="Januszkiewicz K."/>
            <person name="Wedrychowicz H."/>
        </authorList>
    </citation>
    <scope>NUCLEOTIDE SEQUENCE [LARGE SCALE GENOMIC DNA]</scope>
    <source>
        <strain evidence="1 2">DSM 9297</strain>
    </source>
</reference>
<dbReference type="EMBL" id="FQWV01000003">
    <property type="protein sequence ID" value="SHG90877.1"/>
    <property type="molecule type" value="Genomic_DNA"/>
</dbReference>
<dbReference type="Pfam" id="PF12840">
    <property type="entry name" value="HTH_20"/>
    <property type="match status" value="1"/>
</dbReference>
<gene>
    <name evidence="1" type="ORF">SAMN05443636_1287</name>
</gene>
<dbReference type="InterPro" id="IPR036388">
    <property type="entry name" value="WH-like_DNA-bd_sf"/>
</dbReference>
<evidence type="ECO:0000313" key="1">
    <source>
        <dbReference type="EMBL" id="SHG90877.1"/>
    </source>
</evidence>
<dbReference type="Gene3D" id="1.10.10.10">
    <property type="entry name" value="Winged helix-like DNA-binding domain superfamily/Winged helix DNA-binding domain"/>
    <property type="match status" value="1"/>
</dbReference>
<name>A0A1M5NN04_9EURY</name>
<keyword evidence="2" id="KW-1185">Reference proteome</keyword>
<evidence type="ECO:0000313" key="2">
    <source>
        <dbReference type="Proteomes" id="UP000184357"/>
    </source>
</evidence>
<protein>
    <submittedName>
        <fullName evidence="1">Helix-turn-helix domain-containing protein</fullName>
    </submittedName>
</protein>
<dbReference type="SUPFAM" id="SSF46785">
    <property type="entry name" value="Winged helix' DNA-binding domain"/>
    <property type="match status" value="1"/>
</dbReference>